<evidence type="ECO:0000259" key="1">
    <source>
        <dbReference type="Pfam" id="PF01261"/>
    </source>
</evidence>
<dbReference type="Gene3D" id="3.20.20.150">
    <property type="entry name" value="Divalent-metal-dependent TIM barrel enzymes"/>
    <property type="match status" value="1"/>
</dbReference>
<feature type="domain" description="Xylose isomerase-like TIM barrel" evidence="1">
    <location>
        <begin position="28"/>
        <end position="231"/>
    </location>
</feature>
<dbReference type="PANTHER" id="PTHR12110:SF41">
    <property type="entry name" value="INOSOSE DEHYDRATASE"/>
    <property type="match status" value="1"/>
</dbReference>
<keyword evidence="2" id="KW-0413">Isomerase</keyword>
<reference evidence="2" key="1">
    <citation type="submission" date="2023-07" db="EMBL/GenBank/DDBJ databases">
        <title>Genomic Encyclopedia of Type Strains, Phase IV (KMG-IV): sequencing the most valuable type-strain genomes for metagenomic binning, comparative biology and taxonomic classification.</title>
        <authorList>
            <person name="Goeker M."/>
        </authorList>
    </citation>
    <scope>NUCLEOTIDE SEQUENCE</scope>
    <source>
        <strain evidence="2">DSM 24202</strain>
    </source>
</reference>
<protein>
    <submittedName>
        <fullName evidence="2">Sugar phosphate isomerase/epimerase</fullName>
    </submittedName>
</protein>
<keyword evidence="3" id="KW-1185">Reference proteome</keyword>
<dbReference type="InterPro" id="IPR036237">
    <property type="entry name" value="Xyl_isomerase-like_sf"/>
</dbReference>
<sequence>MIDLKKELSVQNYCFRHFKPQGPSAIARKVRECGLTHCEVTAPTDPALFAETKKAFNDEGVTIGSVSLPVAFSGNPDAERNGLAFAQFCGVKSVMCNFAPQRDFWKPFDVAAKLAEEHGVNLAIHNHGGYHWLGPKPMLAFVFANTSERIGLCLDTAWALDAKMDPIDAVKSFAKRLYGLHFKDFLYSPARQPQDVIVGEGNIDLPALIAALKEIDYNGYAALEFEGDVENPVPKLRKCVEAVYAAC</sequence>
<organism evidence="2 3">
    <name type="scientific">Oligosphaera ethanolica</name>
    <dbReference type="NCBI Taxonomy" id="760260"/>
    <lineage>
        <taxon>Bacteria</taxon>
        <taxon>Pseudomonadati</taxon>
        <taxon>Lentisphaerota</taxon>
        <taxon>Oligosphaeria</taxon>
        <taxon>Oligosphaerales</taxon>
        <taxon>Oligosphaeraceae</taxon>
        <taxon>Oligosphaera</taxon>
    </lineage>
</organism>
<gene>
    <name evidence="2" type="ORF">J3R75_003766</name>
</gene>
<evidence type="ECO:0000313" key="3">
    <source>
        <dbReference type="Proteomes" id="UP001238163"/>
    </source>
</evidence>
<dbReference type="AlphaFoldDB" id="A0AAE3VJK4"/>
<dbReference type="SUPFAM" id="SSF51658">
    <property type="entry name" value="Xylose isomerase-like"/>
    <property type="match status" value="1"/>
</dbReference>
<proteinExistence type="predicted"/>
<dbReference type="PANTHER" id="PTHR12110">
    <property type="entry name" value="HYDROXYPYRUVATE ISOMERASE"/>
    <property type="match status" value="1"/>
</dbReference>
<dbReference type="Proteomes" id="UP001238163">
    <property type="component" value="Unassembled WGS sequence"/>
</dbReference>
<dbReference type="Pfam" id="PF01261">
    <property type="entry name" value="AP_endonuc_2"/>
    <property type="match status" value="1"/>
</dbReference>
<accession>A0AAE3VJK4</accession>
<comment type="caution">
    <text evidence="2">The sequence shown here is derived from an EMBL/GenBank/DDBJ whole genome shotgun (WGS) entry which is preliminary data.</text>
</comment>
<name>A0AAE3VJK4_9BACT</name>
<dbReference type="GO" id="GO:0016853">
    <property type="term" value="F:isomerase activity"/>
    <property type="evidence" value="ECO:0007669"/>
    <property type="project" value="UniProtKB-KW"/>
</dbReference>
<dbReference type="EMBL" id="JAUSVL010000001">
    <property type="protein sequence ID" value="MDQ0291659.1"/>
    <property type="molecule type" value="Genomic_DNA"/>
</dbReference>
<dbReference type="InterPro" id="IPR050312">
    <property type="entry name" value="IolE/XylAMocC-like"/>
</dbReference>
<evidence type="ECO:0000313" key="2">
    <source>
        <dbReference type="EMBL" id="MDQ0291659.1"/>
    </source>
</evidence>
<dbReference type="RefSeq" id="WP_307264763.1">
    <property type="nucleotide sequence ID" value="NZ_JAUSVL010000001.1"/>
</dbReference>
<dbReference type="InterPro" id="IPR013022">
    <property type="entry name" value="Xyl_isomerase-like_TIM-brl"/>
</dbReference>